<proteinExistence type="predicted"/>
<accession>A0A9D4ANP8</accession>
<keyword evidence="2" id="KW-1185">Reference proteome</keyword>
<organism evidence="1 2">
    <name type="scientific">Mauremys mutica</name>
    <name type="common">yellowpond turtle</name>
    <dbReference type="NCBI Taxonomy" id="74926"/>
    <lineage>
        <taxon>Eukaryota</taxon>
        <taxon>Metazoa</taxon>
        <taxon>Chordata</taxon>
        <taxon>Craniata</taxon>
        <taxon>Vertebrata</taxon>
        <taxon>Euteleostomi</taxon>
        <taxon>Archelosauria</taxon>
        <taxon>Testudinata</taxon>
        <taxon>Testudines</taxon>
        <taxon>Cryptodira</taxon>
        <taxon>Durocryptodira</taxon>
        <taxon>Testudinoidea</taxon>
        <taxon>Geoemydidae</taxon>
        <taxon>Geoemydinae</taxon>
        <taxon>Mauremys</taxon>
    </lineage>
</organism>
<comment type="caution">
    <text evidence="1">The sequence shown here is derived from an EMBL/GenBank/DDBJ whole genome shotgun (WGS) entry which is preliminary data.</text>
</comment>
<dbReference type="Proteomes" id="UP000827986">
    <property type="component" value="Unassembled WGS sequence"/>
</dbReference>
<dbReference type="AlphaFoldDB" id="A0A9D4ANP8"/>
<sequence length="71" mass="8208">YFKAYKGSLYVQIKLVDFVKLKGETSELIAAEIINVTSKYEIKIRLWPSQQTIETQTLVAYTDMEEKTCTP</sequence>
<name>A0A9D4ANP8_9SAUR</name>
<gene>
    <name evidence="1" type="ORF">KIL84_000707</name>
</gene>
<feature type="non-terminal residue" evidence="1">
    <location>
        <position position="71"/>
    </location>
</feature>
<dbReference type="EMBL" id="JAHDVG010000484">
    <property type="protein sequence ID" value="KAH1169722.1"/>
    <property type="molecule type" value="Genomic_DNA"/>
</dbReference>
<protein>
    <submittedName>
        <fullName evidence="1">Uncharacterized protein</fullName>
    </submittedName>
</protein>
<feature type="non-terminal residue" evidence="1">
    <location>
        <position position="1"/>
    </location>
</feature>
<evidence type="ECO:0000313" key="1">
    <source>
        <dbReference type="EMBL" id="KAH1169722.1"/>
    </source>
</evidence>
<reference evidence="1" key="1">
    <citation type="submission" date="2021-09" db="EMBL/GenBank/DDBJ databases">
        <title>The genome of Mauremys mutica provides insights into the evolution of semi-aquatic lifestyle.</title>
        <authorList>
            <person name="Gong S."/>
            <person name="Gao Y."/>
        </authorList>
    </citation>
    <scope>NUCLEOTIDE SEQUENCE</scope>
    <source>
        <strain evidence="1">MM-2020</strain>
        <tissue evidence="1">Muscle</tissue>
    </source>
</reference>
<evidence type="ECO:0000313" key="2">
    <source>
        <dbReference type="Proteomes" id="UP000827986"/>
    </source>
</evidence>